<keyword evidence="4" id="KW-1185">Reference proteome</keyword>
<reference evidence="3 4" key="1">
    <citation type="submission" date="2017-04" db="EMBL/GenBank/DDBJ databases">
        <authorList>
            <person name="Varghese N."/>
            <person name="Submissions S."/>
        </authorList>
    </citation>
    <scope>NUCLEOTIDE SEQUENCE [LARGE SCALE GENOMIC DNA]</scope>
    <source>
        <strain evidence="3 4">VKM Ac-1784</strain>
    </source>
</reference>
<evidence type="ECO:0000313" key="3">
    <source>
        <dbReference type="EMBL" id="SMQ66995.1"/>
    </source>
</evidence>
<organism evidence="3 4">
    <name type="scientific">Plantibacter elymi</name>
    <name type="common">nom. nud.</name>
    <dbReference type="NCBI Taxonomy" id="199708"/>
    <lineage>
        <taxon>Bacteria</taxon>
        <taxon>Bacillati</taxon>
        <taxon>Actinomycetota</taxon>
        <taxon>Actinomycetes</taxon>
        <taxon>Micrococcales</taxon>
        <taxon>Microbacteriaceae</taxon>
        <taxon>Plantibacter</taxon>
    </lineage>
</organism>
<feature type="region of interest" description="Disordered" evidence="1">
    <location>
        <begin position="1"/>
        <end position="21"/>
    </location>
</feature>
<evidence type="ECO:0000259" key="2">
    <source>
        <dbReference type="SMART" id="SM00418"/>
    </source>
</evidence>
<dbReference type="CDD" id="cd00090">
    <property type="entry name" value="HTH_ARSR"/>
    <property type="match status" value="1"/>
</dbReference>
<dbReference type="EMBL" id="FXWJ01000002">
    <property type="protein sequence ID" value="SMQ66995.1"/>
    <property type="molecule type" value="Genomic_DNA"/>
</dbReference>
<dbReference type="InterPro" id="IPR011991">
    <property type="entry name" value="ArsR-like_HTH"/>
</dbReference>
<dbReference type="SUPFAM" id="SSF46785">
    <property type="entry name" value="Winged helix' DNA-binding domain"/>
    <property type="match status" value="1"/>
</dbReference>
<dbReference type="Pfam" id="PF12840">
    <property type="entry name" value="HTH_20"/>
    <property type="match status" value="1"/>
</dbReference>
<comment type="caution">
    <text evidence="3">The sequence shown here is derived from an EMBL/GenBank/DDBJ whole genome shotgun (WGS) entry which is preliminary data.</text>
</comment>
<feature type="domain" description="HTH arsR-type" evidence="2">
    <location>
        <begin position="26"/>
        <end position="107"/>
    </location>
</feature>
<protein>
    <submittedName>
        <fullName evidence="3">Sugar-specific transcriptional regulator TrmB</fullName>
    </submittedName>
</protein>
<dbReference type="SMART" id="SM00418">
    <property type="entry name" value="HTH_ARSR"/>
    <property type="match status" value="1"/>
</dbReference>
<sequence>MDQSETVHNDPMPRVARPKLSDDARSALATLGEPVNFAILSRLLEQGPLTRGRIAELVEVNRVTVQDHLETLRELGVIEAQPIQEPDGKRHRYEYVVLEQVVSERYRDLGVELGLGRTRPASK</sequence>
<proteinExistence type="predicted"/>
<evidence type="ECO:0000313" key="4">
    <source>
        <dbReference type="Proteomes" id="UP000194464"/>
    </source>
</evidence>
<evidence type="ECO:0000256" key="1">
    <source>
        <dbReference type="SAM" id="MobiDB-lite"/>
    </source>
</evidence>
<gene>
    <name evidence="3" type="ORF">SAMN06295909_1401</name>
</gene>
<dbReference type="Gene3D" id="1.10.10.10">
    <property type="entry name" value="Winged helix-like DNA-binding domain superfamily/Winged helix DNA-binding domain"/>
    <property type="match status" value="1"/>
</dbReference>
<accession>A0ABY1RD87</accession>
<name>A0ABY1RD87_9MICO</name>
<dbReference type="InterPro" id="IPR036388">
    <property type="entry name" value="WH-like_DNA-bd_sf"/>
</dbReference>
<dbReference type="InterPro" id="IPR036390">
    <property type="entry name" value="WH_DNA-bd_sf"/>
</dbReference>
<dbReference type="Proteomes" id="UP000194464">
    <property type="component" value="Unassembled WGS sequence"/>
</dbReference>
<dbReference type="InterPro" id="IPR001845">
    <property type="entry name" value="HTH_ArsR_DNA-bd_dom"/>
</dbReference>